<keyword evidence="4" id="KW-1185">Reference proteome</keyword>
<proteinExistence type="predicted"/>
<dbReference type="AlphaFoldDB" id="A0A0R3U7W7"/>
<protein>
    <submittedName>
        <fullName evidence="3">Uncharacterized protein</fullName>
    </submittedName>
</protein>
<feature type="transmembrane region" description="Helical" evidence="2">
    <location>
        <begin position="149"/>
        <end position="172"/>
    </location>
</feature>
<evidence type="ECO:0000256" key="1">
    <source>
        <dbReference type="SAM" id="MobiDB-lite"/>
    </source>
</evidence>
<sequence length="328" mass="35889">MDSHGSLRCCLWLESCPDGPGDVYSVGLQLDTRGGGGTNAHKPQPGSATTTRGGDRLVVRAGLTAAITQRNMLRQVCVKAPITSPNCCREDTATKRQANKLACHPHPPLPAEPCCHASPPPGVLTGVPLGCSTAPLLRGSPSSRTPPSIFVALSAFLFPLISQPLILLLWFLSSQSRSPQRSRSNCLLPSGRHLASVHVEVQRIWLGNVFNFRTAPNYRGTPLFARGILFDLPRDVRKIHTLTTFTKIGSCKTIETTKRIVLPQVQTPQGWKDPHGTLRRQRITRRSSPGVSPSTCIMLFERNFDTPRHPRKQSAPSEYITSNMLPLC</sequence>
<feature type="region of interest" description="Disordered" evidence="1">
    <location>
        <begin position="34"/>
        <end position="53"/>
    </location>
</feature>
<organism evidence="3 4">
    <name type="scientific">Mesocestoides corti</name>
    <name type="common">Flatworm</name>
    <dbReference type="NCBI Taxonomy" id="53468"/>
    <lineage>
        <taxon>Eukaryota</taxon>
        <taxon>Metazoa</taxon>
        <taxon>Spiralia</taxon>
        <taxon>Lophotrochozoa</taxon>
        <taxon>Platyhelminthes</taxon>
        <taxon>Cestoda</taxon>
        <taxon>Eucestoda</taxon>
        <taxon>Cyclophyllidea</taxon>
        <taxon>Mesocestoididae</taxon>
        <taxon>Mesocestoides</taxon>
    </lineage>
</organism>
<name>A0A0R3U7W7_MESCO</name>
<dbReference type="EMBL" id="UXSR01000562">
    <property type="protein sequence ID" value="VDD76935.1"/>
    <property type="molecule type" value="Genomic_DNA"/>
</dbReference>
<accession>A0A0R3U7W7</accession>
<evidence type="ECO:0000313" key="4">
    <source>
        <dbReference type="Proteomes" id="UP000267029"/>
    </source>
</evidence>
<gene>
    <name evidence="3" type="ORF">MCOS_LOCUS2938</name>
</gene>
<reference evidence="3 4" key="1">
    <citation type="submission" date="2018-10" db="EMBL/GenBank/DDBJ databases">
        <authorList>
            <consortium name="Pathogen Informatics"/>
        </authorList>
    </citation>
    <scope>NUCLEOTIDE SEQUENCE [LARGE SCALE GENOMIC DNA]</scope>
</reference>
<keyword evidence="2" id="KW-0472">Membrane</keyword>
<keyword evidence="2" id="KW-1133">Transmembrane helix</keyword>
<keyword evidence="2" id="KW-0812">Transmembrane</keyword>
<dbReference type="Proteomes" id="UP000267029">
    <property type="component" value="Unassembled WGS sequence"/>
</dbReference>
<evidence type="ECO:0000313" key="3">
    <source>
        <dbReference type="EMBL" id="VDD76935.1"/>
    </source>
</evidence>
<evidence type="ECO:0000256" key="2">
    <source>
        <dbReference type="SAM" id="Phobius"/>
    </source>
</evidence>